<dbReference type="EMBL" id="JAFMYU010000005">
    <property type="protein sequence ID" value="MBO0930999.1"/>
    <property type="molecule type" value="Genomic_DNA"/>
</dbReference>
<dbReference type="RefSeq" id="WP_207334963.1">
    <property type="nucleotide sequence ID" value="NZ_JAFMYU010000005.1"/>
</dbReference>
<protein>
    <recommendedName>
        <fullName evidence="4">DUF3575 domain-containing protein</fullName>
    </recommendedName>
</protein>
<feature type="chain" id="PRO_5037558292" description="DUF3575 domain-containing protein" evidence="1">
    <location>
        <begin position="23"/>
        <end position="185"/>
    </location>
</feature>
<comment type="caution">
    <text evidence="2">The sequence shown here is derived from an EMBL/GenBank/DDBJ whole genome shotgun (WGS) entry which is preliminary data.</text>
</comment>
<sequence>MKKTTLLVATCWFMFSMLPGFAQTMPPKWGIETELVQPFLPNVGIIRLQATRTITGLTGTNRGDLLLGAYIRPNVKHDIVEKINEYMLMVGYRQYLWRGLHLEAKTDIGFADGTRNLIDGKNYNNFSWFWEANAGYKFALTGKGARGLYAIPQFGIISGISADIGPRGGKSDIFLQGSLILGFQF</sequence>
<keyword evidence="3" id="KW-1185">Reference proteome</keyword>
<evidence type="ECO:0000313" key="3">
    <source>
        <dbReference type="Proteomes" id="UP000664795"/>
    </source>
</evidence>
<evidence type="ECO:0008006" key="4">
    <source>
        <dbReference type="Google" id="ProtNLM"/>
    </source>
</evidence>
<proteinExistence type="predicted"/>
<dbReference type="Proteomes" id="UP000664795">
    <property type="component" value="Unassembled WGS sequence"/>
</dbReference>
<feature type="signal peptide" evidence="1">
    <location>
        <begin position="1"/>
        <end position="22"/>
    </location>
</feature>
<dbReference type="AlphaFoldDB" id="A0A939JXG1"/>
<organism evidence="2 3">
    <name type="scientific">Fibrella aquatilis</name>
    <dbReference type="NCBI Taxonomy" id="2817059"/>
    <lineage>
        <taxon>Bacteria</taxon>
        <taxon>Pseudomonadati</taxon>
        <taxon>Bacteroidota</taxon>
        <taxon>Cytophagia</taxon>
        <taxon>Cytophagales</taxon>
        <taxon>Spirosomataceae</taxon>
        <taxon>Fibrella</taxon>
    </lineage>
</organism>
<gene>
    <name evidence="2" type="ORF">J2I48_08350</name>
</gene>
<accession>A0A939JXG1</accession>
<keyword evidence="1" id="KW-0732">Signal</keyword>
<evidence type="ECO:0000313" key="2">
    <source>
        <dbReference type="EMBL" id="MBO0930999.1"/>
    </source>
</evidence>
<name>A0A939JXG1_9BACT</name>
<reference evidence="2 3" key="1">
    <citation type="submission" date="2021-03" db="EMBL/GenBank/DDBJ databases">
        <title>Fibrella sp. HMF5036 genome sequencing and assembly.</title>
        <authorList>
            <person name="Kang H."/>
            <person name="Kim H."/>
            <person name="Bae S."/>
            <person name="Joh K."/>
        </authorList>
    </citation>
    <scope>NUCLEOTIDE SEQUENCE [LARGE SCALE GENOMIC DNA]</scope>
    <source>
        <strain evidence="2 3">HMF5036</strain>
    </source>
</reference>
<evidence type="ECO:0000256" key="1">
    <source>
        <dbReference type="SAM" id="SignalP"/>
    </source>
</evidence>